<evidence type="ECO:0000313" key="1">
    <source>
        <dbReference type="EMBL" id="MDO1537242.1"/>
    </source>
</evidence>
<name>A0ABT8SGC5_9BURK</name>
<protein>
    <submittedName>
        <fullName evidence="1">Uncharacterized protein</fullName>
    </submittedName>
</protein>
<proteinExistence type="predicted"/>
<sequence length="103" mass="11234">MRIAYLGTADLGSVRTRHSLDILVPKETANLFTTHRTEAARDRVAFVRAPLVSIVPPSLPHSLADKPGSNTLIFSIAQPLLQRDGPCHAGQRDAELRRTACHA</sequence>
<dbReference type="Proteomes" id="UP001169027">
    <property type="component" value="Unassembled WGS sequence"/>
</dbReference>
<dbReference type="RefSeq" id="WP_301815557.1">
    <property type="nucleotide sequence ID" value="NZ_JAUJZH010000037.1"/>
</dbReference>
<organism evidence="1 2">
    <name type="scientific">Variovorax ginsengisoli</name>
    <dbReference type="NCBI Taxonomy" id="363844"/>
    <lineage>
        <taxon>Bacteria</taxon>
        <taxon>Pseudomonadati</taxon>
        <taxon>Pseudomonadota</taxon>
        <taxon>Betaproteobacteria</taxon>
        <taxon>Burkholderiales</taxon>
        <taxon>Comamonadaceae</taxon>
        <taxon>Variovorax</taxon>
    </lineage>
</organism>
<evidence type="ECO:0000313" key="2">
    <source>
        <dbReference type="Proteomes" id="UP001169027"/>
    </source>
</evidence>
<accession>A0ABT8SGC5</accession>
<gene>
    <name evidence="1" type="ORF">Q2T77_33755</name>
</gene>
<dbReference type="EMBL" id="JAUKVY010000037">
    <property type="protein sequence ID" value="MDO1537242.1"/>
    <property type="molecule type" value="Genomic_DNA"/>
</dbReference>
<comment type="caution">
    <text evidence="1">The sequence shown here is derived from an EMBL/GenBank/DDBJ whole genome shotgun (WGS) entry which is preliminary data.</text>
</comment>
<reference evidence="1" key="1">
    <citation type="submission" date="2023-06" db="EMBL/GenBank/DDBJ databases">
        <authorList>
            <person name="Jiang Y."/>
            <person name="Liu Q."/>
        </authorList>
    </citation>
    <scope>NUCLEOTIDE SEQUENCE</scope>
    <source>
        <strain evidence="1">CGMCC 1.12090</strain>
    </source>
</reference>
<keyword evidence="2" id="KW-1185">Reference proteome</keyword>